<evidence type="ECO:0000313" key="4">
    <source>
        <dbReference type="Proteomes" id="UP000647587"/>
    </source>
</evidence>
<dbReference type="PANTHER" id="PTHR43308">
    <property type="entry name" value="OUTER MEMBRANE PROTEIN ALPHA-RELATED"/>
    <property type="match status" value="1"/>
</dbReference>
<accession>A0ABQ2EWS7</accession>
<evidence type="ECO:0000256" key="1">
    <source>
        <dbReference type="SAM" id="SignalP"/>
    </source>
</evidence>
<reference evidence="4" key="1">
    <citation type="journal article" date="2019" name="Int. J. Syst. Evol. Microbiol.">
        <title>The Global Catalogue of Microorganisms (GCM) 10K type strain sequencing project: providing services to taxonomists for standard genome sequencing and annotation.</title>
        <authorList>
            <consortium name="The Broad Institute Genomics Platform"/>
            <consortium name="The Broad Institute Genome Sequencing Center for Infectious Disease"/>
            <person name="Wu L."/>
            <person name="Ma J."/>
        </authorList>
    </citation>
    <scope>NUCLEOTIDE SEQUENCE [LARGE SCALE GENOMIC DNA]</scope>
    <source>
        <strain evidence="4">JCM 30331</strain>
    </source>
</reference>
<dbReference type="Proteomes" id="UP000647587">
    <property type="component" value="Unassembled WGS sequence"/>
</dbReference>
<protein>
    <submittedName>
        <fullName evidence="3">S-layer protein</fullName>
    </submittedName>
</protein>
<keyword evidence="4" id="KW-1185">Reference proteome</keyword>
<dbReference type="InterPro" id="IPR001119">
    <property type="entry name" value="SLH_dom"/>
</dbReference>
<dbReference type="Pfam" id="PF00395">
    <property type="entry name" value="SLH"/>
    <property type="match status" value="1"/>
</dbReference>
<gene>
    <name evidence="3" type="primary">slpA</name>
    <name evidence="3" type="ORF">GCM10008955_19030</name>
</gene>
<feature type="signal peptide" evidence="1">
    <location>
        <begin position="1"/>
        <end position="20"/>
    </location>
</feature>
<sequence length="870" mass="91185">MKKSLILLTAALTFGSMASAQTTAPASAPQVPALTDVPAGHWAKDAIDRLVSRGIILGYPDGTYRGTQNLTRYEAAVIIARLLDQMRQGTVTNIDAETVTSLQNAIQELAADLAALGVRVTDLEENAVSRDDFARLEQRVEGLAGQNGDAEALANIQAQIDELTARADEFDALRADVDDNASSIAALNDLTVLLNQDILDLQDRVSAVEAAQADFVTRTDFDNLSTRVTGIDTRVTALERLPRFTVVGSLTPTFGRIGLVSGTTNFDVDRLTANTPLSSSAGGFADGDVTTPDTTTNFTGTGLGFGIRASNLTTANGAFIVNNAELNFGTTNAANILGGPVGVVLNDASANGTFGGQKFDVRYSAYQSNFKFQNYLFNNSNATGNRRGFVANIATTLPGNPSVTIVAGNTNATQMTGQANTVAANYYGVRAAYNPTGVGSFGVSFAQVEGFRSALGTDFNVKFGPLALVGEGVVSVPSLAANNIALGNFRDPRTQADGAGYVEGRVDLGGIRFGANARAINPEFEVTTTNPATHNAGMQTADSMPYQPNQIGFGAALGTDVGPVALGAYADSRTDWLGNGRVTGFGVKAGAKLGALELVGFYNSLTVNGVAADGTTNFSSSNQNINRNGAGMGIANVPLSMTSSFGAQISHSGTAENALVRNLNFTIGDAYFYVGNTNRFYVFGDYSANVGGFTINPLFRYNLVTDRDTAANNFNTLKYGVKIASPVLTSVPFEPSIYINVVNRITNNGTATGVQASGTSTELLGQVGISLNNVLATGVSAKVGYSYYQGFGVAQDQVTRGTSNAAFDASVDHIYGARVAGLDSGRMDGVFGQVAYQGLSANYGVFRYTNLLTNQQSVAQGFKVGYSFRF</sequence>
<evidence type="ECO:0000259" key="2">
    <source>
        <dbReference type="PROSITE" id="PS51272"/>
    </source>
</evidence>
<dbReference type="PANTHER" id="PTHR43308:SF1">
    <property type="entry name" value="OUTER MEMBRANE PROTEIN ALPHA"/>
    <property type="match status" value="1"/>
</dbReference>
<feature type="chain" id="PRO_5045435953" evidence="1">
    <location>
        <begin position="21"/>
        <end position="870"/>
    </location>
</feature>
<name>A0ABQ2EWS7_9DEIO</name>
<evidence type="ECO:0000313" key="3">
    <source>
        <dbReference type="EMBL" id="GGK25539.1"/>
    </source>
</evidence>
<comment type="caution">
    <text evidence="3">The sequence shown here is derived from an EMBL/GenBank/DDBJ whole genome shotgun (WGS) entry which is preliminary data.</text>
</comment>
<dbReference type="EMBL" id="BMPP01000006">
    <property type="protein sequence ID" value="GGK25539.1"/>
    <property type="molecule type" value="Genomic_DNA"/>
</dbReference>
<dbReference type="InterPro" id="IPR051465">
    <property type="entry name" value="Cell_Envelope_Struct_Comp"/>
</dbReference>
<proteinExistence type="predicted"/>
<dbReference type="InterPro" id="IPR048736">
    <property type="entry name" value="SlpA_C"/>
</dbReference>
<feature type="domain" description="SLH" evidence="2">
    <location>
        <begin position="30"/>
        <end position="93"/>
    </location>
</feature>
<dbReference type="RefSeq" id="WP_189007254.1">
    <property type="nucleotide sequence ID" value="NZ_BMPP01000006.1"/>
</dbReference>
<keyword evidence="1" id="KW-0732">Signal</keyword>
<organism evidence="3 4">
    <name type="scientific">Deinococcus malanensis</name>
    <dbReference type="NCBI Taxonomy" id="1706855"/>
    <lineage>
        <taxon>Bacteria</taxon>
        <taxon>Thermotogati</taxon>
        <taxon>Deinococcota</taxon>
        <taxon>Deinococci</taxon>
        <taxon>Deinococcales</taxon>
        <taxon>Deinococcaceae</taxon>
        <taxon>Deinococcus</taxon>
    </lineage>
</organism>
<dbReference type="Pfam" id="PF21620">
    <property type="entry name" value="SlpA_C"/>
    <property type="match status" value="1"/>
</dbReference>
<dbReference type="PROSITE" id="PS51272">
    <property type="entry name" value="SLH"/>
    <property type="match status" value="1"/>
</dbReference>